<dbReference type="PANTHER" id="PTHR35982:SF1">
    <property type="entry name" value="SPIROCYCLASE, AVEC FAMILY"/>
    <property type="match status" value="1"/>
</dbReference>
<name>V9LCX9_CALMI</name>
<sequence length="219" mass="25354">MGKWNWWVSLRNPKNIWENHPTHLLNEIVVYLVTLLILKHVVRNGGRWKYIWLATILHGITMEVISYFVPDLDNFWHAQSSVMLLGNRLPLHIVFICPIIVYVAVTCQGLPWWAEKFAVGLGSLLIDIPFDIMGVKLLWWTWHDTDPNIFDKHYSVPWASYMFHLSTASTFTFFINSGRACGQLMWFSCGKILLSKAICTELGDVRCLSGFWKISSIKP</sequence>
<accession>V9LCX9</accession>
<keyword evidence="1" id="KW-0472">Membrane</keyword>
<evidence type="ECO:0000313" key="3">
    <source>
        <dbReference type="EMBL" id="AFP10176.1"/>
    </source>
</evidence>
<evidence type="ECO:0000256" key="1">
    <source>
        <dbReference type="SAM" id="Phobius"/>
    </source>
</evidence>
<dbReference type="AlphaFoldDB" id="V9LCX9"/>
<protein>
    <recommendedName>
        <fullName evidence="2">DUF7802 domain-containing protein</fullName>
    </recommendedName>
</protein>
<feature type="transmembrane region" description="Helical" evidence="1">
    <location>
        <begin position="50"/>
        <end position="69"/>
    </location>
</feature>
<keyword evidence="1" id="KW-0812">Transmembrane</keyword>
<dbReference type="EMBL" id="JW877659">
    <property type="protein sequence ID" value="AFP10176.1"/>
    <property type="molecule type" value="mRNA"/>
</dbReference>
<feature type="transmembrane region" description="Helical" evidence="1">
    <location>
        <begin position="89"/>
        <end position="105"/>
    </location>
</feature>
<feature type="domain" description="DUF7802" evidence="2">
    <location>
        <begin position="5"/>
        <end position="180"/>
    </location>
</feature>
<feature type="non-terminal residue" evidence="3">
    <location>
        <position position="219"/>
    </location>
</feature>
<dbReference type="InterPro" id="IPR056704">
    <property type="entry name" value="DUF7802"/>
</dbReference>
<organism evidence="3">
    <name type="scientific">Callorhinchus milii</name>
    <name type="common">Ghost shark</name>
    <dbReference type="NCBI Taxonomy" id="7868"/>
    <lineage>
        <taxon>Eukaryota</taxon>
        <taxon>Metazoa</taxon>
        <taxon>Chordata</taxon>
        <taxon>Craniata</taxon>
        <taxon>Vertebrata</taxon>
        <taxon>Chondrichthyes</taxon>
        <taxon>Holocephali</taxon>
        <taxon>Chimaeriformes</taxon>
        <taxon>Callorhinchidae</taxon>
        <taxon>Callorhinchus</taxon>
    </lineage>
</organism>
<evidence type="ECO:0000259" key="2">
    <source>
        <dbReference type="Pfam" id="PF25085"/>
    </source>
</evidence>
<keyword evidence="1" id="KW-1133">Transmembrane helix</keyword>
<dbReference type="Pfam" id="PF25085">
    <property type="entry name" value="DUF7802"/>
    <property type="match status" value="1"/>
</dbReference>
<feature type="transmembrane region" description="Helical" evidence="1">
    <location>
        <begin position="20"/>
        <end position="38"/>
    </location>
</feature>
<proteinExistence type="evidence at transcript level"/>
<feature type="transmembrane region" description="Helical" evidence="1">
    <location>
        <begin position="158"/>
        <end position="175"/>
    </location>
</feature>
<reference evidence="3" key="1">
    <citation type="journal article" date="2014" name="Nature">
        <title>Elephant shark genome provides unique insights into gnathostome evolution.</title>
        <authorList>
            <consortium name="International Elephant Shark Genome Sequencing Consortium"/>
            <person name="Venkatesh B."/>
            <person name="Lee A.P."/>
            <person name="Ravi V."/>
            <person name="Maurya A.K."/>
            <person name="Lian M.M."/>
            <person name="Swann J.B."/>
            <person name="Ohta Y."/>
            <person name="Flajnik M.F."/>
            <person name="Sutoh Y."/>
            <person name="Kasahara M."/>
            <person name="Hoon S."/>
            <person name="Gangu V."/>
            <person name="Roy S.W."/>
            <person name="Irimia M."/>
            <person name="Korzh V."/>
            <person name="Kondrychyn I."/>
            <person name="Lim Z.W."/>
            <person name="Tay B.H."/>
            <person name="Tohari S."/>
            <person name="Kong K.W."/>
            <person name="Ho S."/>
            <person name="Lorente-Galdos B."/>
            <person name="Quilez J."/>
            <person name="Marques-Bonet T."/>
            <person name="Raney B.J."/>
            <person name="Ingham P.W."/>
            <person name="Tay A."/>
            <person name="Hillier L.W."/>
            <person name="Minx P."/>
            <person name="Boehm T."/>
            <person name="Wilson R.K."/>
            <person name="Brenner S."/>
            <person name="Warren W.C."/>
        </authorList>
    </citation>
    <scope>NUCLEOTIDE SEQUENCE</scope>
    <source>
        <tissue evidence="3">Liver</tissue>
    </source>
</reference>
<dbReference type="PANTHER" id="PTHR35982">
    <property type="entry name" value="AGAP005361-PA"/>
    <property type="match status" value="1"/>
</dbReference>
<feature type="transmembrane region" description="Helical" evidence="1">
    <location>
        <begin position="117"/>
        <end position="138"/>
    </location>
</feature>